<evidence type="ECO:0000256" key="1">
    <source>
        <dbReference type="ARBA" id="ARBA00023239"/>
    </source>
</evidence>
<feature type="binding site" evidence="3">
    <location>
        <position position="120"/>
    </location>
    <ligand>
        <name>substrate</name>
    </ligand>
</feature>
<reference evidence="5" key="1">
    <citation type="submission" date="2015-10" db="EMBL/GenBank/DDBJ databases">
        <authorList>
            <person name="Luecker S."/>
            <person name="Luecker S."/>
        </authorList>
    </citation>
    <scope>NUCLEOTIDE SEQUENCE [LARGE SCALE GENOMIC DNA]</scope>
</reference>
<sequence>MKFFLYGDLLNPSQLKRRAPEHRFLHLATISDHTIKFCRWSSQWRCGLASIVPSQGETTWGGVFELTDEDVTLMDRFEQDVPQGAYRHLQVTVSTERGEKELVTTYAANPIGKFKPKDHYVDWVLKGLKQWKLPEEVIQEWESYRPR</sequence>
<dbReference type="GO" id="GO:0003839">
    <property type="term" value="F:gamma-glutamylcyclotransferase activity"/>
    <property type="evidence" value="ECO:0007669"/>
    <property type="project" value="InterPro"/>
</dbReference>
<dbReference type="AlphaFoldDB" id="A0A0S4LD12"/>
<keyword evidence="5" id="KW-1185">Reference proteome</keyword>
<dbReference type="CDD" id="cd06661">
    <property type="entry name" value="GGCT_like"/>
    <property type="match status" value="1"/>
</dbReference>
<evidence type="ECO:0000313" key="4">
    <source>
        <dbReference type="EMBL" id="CUS34729.1"/>
    </source>
</evidence>
<dbReference type="Proteomes" id="UP000198736">
    <property type="component" value="Unassembled WGS sequence"/>
</dbReference>
<dbReference type="SUPFAM" id="SSF110857">
    <property type="entry name" value="Gamma-glutamyl cyclotransferase-like"/>
    <property type="match status" value="1"/>
</dbReference>
<evidence type="ECO:0000256" key="2">
    <source>
        <dbReference type="PIRSR" id="PIRSR617939-1"/>
    </source>
</evidence>
<evidence type="ECO:0000313" key="5">
    <source>
        <dbReference type="Proteomes" id="UP000198736"/>
    </source>
</evidence>
<accession>A0A0S4LD12</accession>
<gene>
    <name evidence="4" type="ORF">COMA2_180079</name>
</gene>
<dbReference type="EMBL" id="CZPZ01000010">
    <property type="protein sequence ID" value="CUS34729.1"/>
    <property type="molecule type" value="Genomic_DNA"/>
</dbReference>
<dbReference type="InterPro" id="IPR013024">
    <property type="entry name" value="GGCT-like"/>
</dbReference>
<name>A0A0S4LD12_9BACT</name>
<evidence type="ECO:0008006" key="6">
    <source>
        <dbReference type="Google" id="ProtNLM"/>
    </source>
</evidence>
<dbReference type="Pfam" id="PF13772">
    <property type="entry name" value="AIG2_2"/>
    <property type="match status" value="1"/>
</dbReference>
<keyword evidence="1" id="KW-0456">Lyase</keyword>
<organism evidence="4 5">
    <name type="scientific">Candidatus Nitrospira nitrificans</name>
    <dbReference type="NCBI Taxonomy" id="1742973"/>
    <lineage>
        <taxon>Bacteria</taxon>
        <taxon>Pseudomonadati</taxon>
        <taxon>Nitrospirota</taxon>
        <taxon>Nitrospiria</taxon>
        <taxon>Nitrospirales</taxon>
        <taxon>Nitrospiraceae</taxon>
        <taxon>Nitrospira</taxon>
    </lineage>
</organism>
<dbReference type="InterPro" id="IPR017939">
    <property type="entry name" value="G-Glutamylcylcotransferase"/>
</dbReference>
<evidence type="ECO:0000256" key="3">
    <source>
        <dbReference type="PIRSR" id="PIRSR617939-2"/>
    </source>
</evidence>
<dbReference type="RefSeq" id="WP_090896031.1">
    <property type="nucleotide sequence ID" value="NZ_CZPZ01000010.1"/>
</dbReference>
<protein>
    <recommendedName>
        <fullName evidence="6">Gamma-glutamylcyclotransferase</fullName>
    </recommendedName>
</protein>
<dbReference type="OrthoDB" id="5401862at2"/>
<feature type="active site" description="Proton acceptor" evidence="2">
    <location>
        <position position="78"/>
    </location>
</feature>
<dbReference type="PANTHER" id="PTHR12935">
    <property type="entry name" value="GAMMA-GLUTAMYLCYCLOTRANSFERASE"/>
    <property type="match status" value="1"/>
</dbReference>
<dbReference type="Gene3D" id="3.10.490.10">
    <property type="entry name" value="Gamma-glutamyl cyclotransferase-like"/>
    <property type="match status" value="1"/>
</dbReference>
<dbReference type="PANTHER" id="PTHR12935:SF0">
    <property type="entry name" value="GAMMA-GLUTAMYLCYCLOTRANSFERASE"/>
    <property type="match status" value="1"/>
</dbReference>
<proteinExistence type="predicted"/>
<dbReference type="InterPro" id="IPR036568">
    <property type="entry name" value="GGCT-like_sf"/>
</dbReference>
<dbReference type="STRING" id="1742973.COMA2_180079"/>